<dbReference type="PROSITE" id="PS01081">
    <property type="entry name" value="HTH_TETR_1"/>
    <property type="match status" value="1"/>
</dbReference>
<dbReference type="PRINTS" id="PR00455">
    <property type="entry name" value="HTHTETR"/>
</dbReference>
<evidence type="ECO:0000256" key="4">
    <source>
        <dbReference type="PROSITE-ProRule" id="PRU00335"/>
    </source>
</evidence>
<feature type="domain" description="HTH tetR-type" evidence="5">
    <location>
        <begin position="6"/>
        <end position="66"/>
    </location>
</feature>
<protein>
    <submittedName>
        <fullName evidence="6">TetR family transcriptional regulator</fullName>
    </submittedName>
</protein>
<evidence type="ECO:0000259" key="5">
    <source>
        <dbReference type="PROSITE" id="PS50977"/>
    </source>
</evidence>
<dbReference type="GO" id="GO:0003700">
    <property type="term" value="F:DNA-binding transcription factor activity"/>
    <property type="evidence" value="ECO:0007669"/>
    <property type="project" value="TreeGrafter"/>
</dbReference>
<dbReference type="OrthoDB" id="4746440at2"/>
<sequence length="202" mass="21725">MSRWRPDGADRLQAAAFDLFDEQGFEGTTVAEIARRAGLTQRTFFNHFPDKREVLFNLSSAFEREVVDGIAGHRDGSPPLDVVVAALQLASDATFEGRRAAVTRRHNIIRANPDLLERELGKQAALTDAIATALRERGLAPDTAVLAAGAGMLVQQTAVRSWILADDGTPLRRHLSDALRALRTTVAPASPDPGLLHGGGGK</sequence>
<keyword evidence="7" id="KW-1185">Reference proteome</keyword>
<dbReference type="Proteomes" id="UP000239494">
    <property type="component" value="Unassembled WGS sequence"/>
</dbReference>
<evidence type="ECO:0000256" key="1">
    <source>
        <dbReference type="ARBA" id="ARBA00023015"/>
    </source>
</evidence>
<comment type="caution">
    <text evidence="6">The sequence shown here is derived from an EMBL/GenBank/DDBJ whole genome shotgun (WGS) entry which is preliminary data.</text>
</comment>
<dbReference type="InterPro" id="IPR023772">
    <property type="entry name" value="DNA-bd_HTH_TetR-type_CS"/>
</dbReference>
<dbReference type="InterPro" id="IPR001647">
    <property type="entry name" value="HTH_TetR"/>
</dbReference>
<organism evidence="6 7">
    <name type="scientific">Umezawaea tangerina</name>
    <dbReference type="NCBI Taxonomy" id="84725"/>
    <lineage>
        <taxon>Bacteria</taxon>
        <taxon>Bacillati</taxon>
        <taxon>Actinomycetota</taxon>
        <taxon>Actinomycetes</taxon>
        <taxon>Pseudonocardiales</taxon>
        <taxon>Pseudonocardiaceae</taxon>
        <taxon>Umezawaea</taxon>
    </lineage>
</organism>
<dbReference type="Pfam" id="PF00440">
    <property type="entry name" value="TetR_N"/>
    <property type="match status" value="1"/>
</dbReference>
<keyword evidence="3" id="KW-0804">Transcription</keyword>
<dbReference type="RefSeq" id="WP_106188373.1">
    <property type="nucleotide sequence ID" value="NZ_PVTF01000005.1"/>
</dbReference>
<dbReference type="InterPro" id="IPR009057">
    <property type="entry name" value="Homeodomain-like_sf"/>
</dbReference>
<accession>A0A2T0T6L3</accession>
<feature type="DNA-binding region" description="H-T-H motif" evidence="4">
    <location>
        <begin position="29"/>
        <end position="48"/>
    </location>
</feature>
<evidence type="ECO:0000313" key="6">
    <source>
        <dbReference type="EMBL" id="PRY41327.1"/>
    </source>
</evidence>
<dbReference type="PANTHER" id="PTHR30055">
    <property type="entry name" value="HTH-TYPE TRANSCRIPTIONAL REGULATOR RUTR"/>
    <property type="match status" value="1"/>
</dbReference>
<evidence type="ECO:0000256" key="2">
    <source>
        <dbReference type="ARBA" id="ARBA00023125"/>
    </source>
</evidence>
<evidence type="ECO:0000313" key="7">
    <source>
        <dbReference type="Proteomes" id="UP000239494"/>
    </source>
</evidence>
<dbReference type="GO" id="GO:0000976">
    <property type="term" value="F:transcription cis-regulatory region binding"/>
    <property type="evidence" value="ECO:0007669"/>
    <property type="project" value="TreeGrafter"/>
</dbReference>
<dbReference type="PANTHER" id="PTHR30055:SF238">
    <property type="entry name" value="MYCOFACTOCIN BIOSYNTHESIS TRANSCRIPTIONAL REGULATOR MFTR-RELATED"/>
    <property type="match status" value="1"/>
</dbReference>
<proteinExistence type="predicted"/>
<keyword evidence="1" id="KW-0805">Transcription regulation</keyword>
<reference evidence="6 7" key="1">
    <citation type="submission" date="2018-03" db="EMBL/GenBank/DDBJ databases">
        <title>Genomic Encyclopedia of Archaeal and Bacterial Type Strains, Phase II (KMG-II): from individual species to whole genera.</title>
        <authorList>
            <person name="Goeker M."/>
        </authorList>
    </citation>
    <scope>NUCLEOTIDE SEQUENCE [LARGE SCALE GENOMIC DNA]</scope>
    <source>
        <strain evidence="6 7">DSM 44720</strain>
    </source>
</reference>
<dbReference type="SUPFAM" id="SSF46689">
    <property type="entry name" value="Homeodomain-like"/>
    <property type="match status" value="1"/>
</dbReference>
<dbReference type="AlphaFoldDB" id="A0A2T0T6L3"/>
<dbReference type="Gene3D" id="1.10.357.10">
    <property type="entry name" value="Tetracycline Repressor, domain 2"/>
    <property type="match status" value="1"/>
</dbReference>
<dbReference type="PROSITE" id="PS50977">
    <property type="entry name" value="HTH_TETR_2"/>
    <property type="match status" value="1"/>
</dbReference>
<evidence type="ECO:0000256" key="3">
    <source>
        <dbReference type="ARBA" id="ARBA00023163"/>
    </source>
</evidence>
<gene>
    <name evidence="6" type="ORF">CLV43_10585</name>
</gene>
<dbReference type="InterPro" id="IPR050109">
    <property type="entry name" value="HTH-type_TetR-like_transc_reg"/>
</dbReference>
<name>A0A2T0T6L3_9PSEU</name>
<keyword evidence="2 4" id="KW-0238">DNA-binding</keyword>
<dbReference type="EMBL" id="PVTF01000005">
    <property type="protein sequence ID" value="PRY41327.1"/>
    <property type="molecule type" value="Genomic_DNA"/>
</dbReference>